<dbReference type="InterPro" id="IPR050611">
    <property type="entry name" value="ABCF"/>
</dbReference>
<dbReference type="GO" id="GO:0016887">
    <property type="term" value="F:ATP hydrolysis activity"/>
    <property type="evidence" value="ECO:0007669"/>
    <property type="project" value="InterPro"/>
</dbReference>
<dbReference type="PROSITE" id="PS50893">
    <property type="entry name" value="ABC_TRANSPORTER_2"/>
    <property type="match status" value="2"/>
</dbReference>
<dbReference type="AlphaFoldDB" id="A0A2W5FLE2"/>
<evidence type="ECO:0000256" key="2">
    <source>
        <dbReference type="ARBA" id="ARBA00022741"/>
    </source>
</evidence>
<keyword evidence="2" id="KW-0547">Nucleotide-binding</keyword>
<dbReference type="InterPro" id="IPR003439">
    <property type="entry name" value="ABC_transporter-like_ATP-bd"/>
</dbReference>
<feature type="region of interest" description="Disordered" evidence="4">
    <location>
        <begin position="526"/>
        <end position="559"/>
    </location>
</feature>
<dbReference type="InterPro" id="IPR003593">
    <property type="entry name" value="AAA+_ATPase"/>
</dbReference>
<evidence type="ECO:0000259" key="5">
    <source>
        <dbReference type="PROSITE" id="PS50893"/>
    </source>
</evidence>
<evidence type="ECO:0000256" key="3">
    <source>
        <dbReference type="ARBA" id="ARBA00022840"/>
    </source>
</evidence>
<dbReference type="Pfam" id="PF00005">
    <property type="entry name" value="ABC_tran"/>
    <property type="match status" value="2"/>
</dbReference>
<reference evidence="6 7" key="1">
    <citation type="submission" date="2017-08" db="EMBL/GenBank/DDBJ databases">
        <title>Infants hospitalized years apart are colonized by the same room-sourced microbial strains.</title>
        <authorList>
            <person name="Brooks B."/>
            <person name="Olm M.R."/>
            <person name="Firek B.A."/>
            <person name="Baker R."/>
            <person name="Thomas B.C."/>
            <person name="Morowitz M.J."/>
            <person name="Banfield J.F."/>
        </authorList>
    </citation>
    <scope>NUCLEOTIDE SEQUENCE [LARGE SCALE GENOMIC DNA]</scope>
    <source>
        <strain evidence="6">S2_006_000_R2_64</strain>
    </source>
</reference>
<protein>
    <submittedName>
        <fullName evidence="6">Glycosyl transferase family 1</fullName>
    </submittedName>
</protein>
<dbReference type="Gene3D" id="3.40.50.300">
    <property type="entry name" value="P-loop containing nucleotide triphosphate hydrolases"/>
    <property type="match status" value="2"/>
</dbReference>
<sequence>MLTISNLSYRIGGRTLIDNCSLNIQDGWKVGVIGLNGAGKSTLFKLIAGDLKPDGGTISMNIKQRMGMVRQDIEATDDALIDIVLAAHEEMADLWKQAETETDPDKIGDIYQRLGDLDAYSAPSKAATLLTGLGFKEHQLTEPFSSFSGGWRMRVALAAALFVEPEVLLLDEPTNHLDLEAIMWLETYLASYPHTLLVISHDRELLNKCIDHVVHVEKGQLTLFTGNYDTFEREKALRLGLQQKMHEKQSAERAHMQAFVDRFKAKASKARQAQSRMKALEKMDIVDAVISSRGIQFKFPNPEKIPSPMITVDHADIGYVEGIPIIKDIYERIDADDRIALLGANGNGKSTLIKLIAGKLDLMKGEMFRANKLRIGYFSQHQTEELDVESTPYQELYTMMRKQNNDVKESVVRAKLGAFGFGRELADNKIKQLSGGEKARLLFAYMSFDAPHLLVLDEPTNHLDIDAREALVNALNAYEGAIVIVSHDPTMVERVADRLWVVKDKAVTPFEGDLEDYRKFTIQSKREERKEDKKNKAKTEIAEQDNKPKKLPKNASKAETVEHEVNRLTKEKERLEDLMADPEFYNGTHNVSAIQKTYDQVIKDLAAQEDLWLELQAG</sequence>
<dbReference type="PROSITE" id="PS00211">
    <property type="entry name" value="ABC_TRANSPORTER_1"/>
    <property type="match status" value="1"/>
</dbReference>
<keyword evidence="6" id="KW-0808">Transferase</keyword>
<dbReference type="InterPro" id="IPR027417">
    <property type="entry name" value="P-loop_NTPase"/>
</dbReference>
<organism evidence="6 7">
    <name type="scientific">Micavibrio aeruginosavorus</name>
    <dbReference type="NCBI Taxonomy" id="349221"/>
    <lineage>
        <taxon>Bacteria</taxon>
        <taxon>Pseudomonadati</taxon>
        <taxon>Bdellovibrionota</taxon>
        <taxon>Bdellovibrionia</taxon>
        <taxon>Bdellovibrionales</taxon>
        <taxon>Pseudobdellovibrionaceae</taxon>
        <taxon>Micavibrio</taxon>
    </lineage>
</organism>
<feature type="domain" description="ABC transporter" evidence="5">
    <location>
        <begin position="2"/>
        <end position="243"/>
    </location>
</feature>
<dbReference type="GO" id="GO:0016740">
    <property type="term" value="F:transferase activity"/>
    <property type="evidence" value="ECO:0007669"/>
    <property type="project" value="UniProtKB-KW"/>
</dbReference>
<proteinExistence type="predicted"/>
<dbReference type="PANTHER" id="PTHR19211">
    <property type="entry name" value="ATP-BINDING TRANSPORT PROTEIN-RELATED"/>
    <property type="match status" value="1"/>
</dbReference>
<dbReference type="GO" id="GO:0003677">
    <property type="term" value="F:DNA binding"/>
    <property type="evidence" value="ECO:0007669"/>
    <property type="project" value="InterPro"/>
</dbReference>
<dbReference type="SMART" id="SM00382">
    <property type="entry name" value="AAA"/>
    <property type="match status" value="2"/>
</dbReference>
<evidence type="ECO:0000313" key="6">
    <source>
        <dbReference type="EMBL" id="PZP56825.1"/>
    </source>
</evidence>
<evidence type="ECO:0000313" key="7">
    <source>
        <dbReference type="Proteomes" id="UP000249739"/>
    </source>
</evidence>
<dbReference type="EMBL" id="QFOT01000014">
    <property type="protein sequence ID" value="PZP56825.1"/>
    <property type="molecule type" value="Genomic_DNA"/>
</dbReference>
<dbReference type="PANTHER" id="PTHR19211:SF14">
    <property type="entry name" value="ATP-BINDING CASSETTE SUB-FAMILY F MEMBER 1"/>
    <property type="match status" value="1"/>
</dbReference>
<feature type="domain" description="ABC transporter" evidence="5">
    <location>
        <begin position="310"/>
        <end position="529"/>
    </location>
</feature>
<dbReference type="InterPro" id="IPR017871">
    <property type="entry name" value="ABC_transporter-like_CS"/>
</dbReference>
<evidence type="ECO:0000256" key="4">
    <source>
        <dbReference type="SAM" id="MobiDB-lite"/>
    </source>
</evidence>
<evidence type="ECO:0000256" key="1">
    <source>
        <dbReference type="ARBA" id="ARBA00022737"/>
    </source>
</evidence>
<feature type="compositionally biased region" description="Basic and acidic residues" evidence="4">
    <location>
        <begin position="526"/>
        <end position="548"/>
    </location>
</feature>
<keyword evidence="1" id="KW-0677">Repeat</keyword>
<accession>A0A2W5FLE2</accession>
<name>A0A2W5FLE2_9BACT</name>
<dbReference type="SUPFAM" id="SSF52540">
    <property type="entry name" value="P-loop containing nucleoside triphosphate hydrolases"/>
    <property type="match status" value="2"/>
</dbReference>
<dbReference type="CDD" id="cd03221">
    <property type="entry name" value="ABCF_EF-3"/>
    <property type="match status" value="2"/>
</dbReference>
<dbReference type="InterPro" id="IPR032781">
    <property type="entry name" value="ABC_tran_Xtn"/>
</dbReference>
<keyword evidence="3" id="KW-0067">ATP-binding</keyword>
<dbReference type="Proteomes" id="UP000249739">
    <property type="component" value="Unassembled WGS sequence"/>
</dbReference>
<dbReference type="FunFam" id="3.40.50.300:FF:000011">
    <property type="entry name" value="Putative ABC transporter ATP-binding component"/>
    <property type="match status" value="1"/>
</dbReference>
<dbReference type="Pfam" id="PF12848">
    <property type="entry name" value="ABC_tran_Xtn"/>
    <property type="match status" value="1"/>
</dbReference>
<dbReference type="Pfam" id="PF16326">
    <property type="entry name" value="ABC_tran_CTD"/>
    <property type="match status" value="1"/>
</dbReference>
<comment type="caution">
    <text evidence="6">The sequence shown here is derived from an EMBL/GenBank/DDBJ whole genome shotgun (WGS) entry which is preliminary data.</text>
</comment>
<dbReference type="GO" id="GO:0005524">
    <property type="term" value="F:ATP binding"/>
    <property type="evidence" value="ECO:0007669"/>
    <property type="project" value="UniProtKB-KW"/>
</dbReference>
<dbReference type="InterPro" id="IPR032524">
    <property type="entry name" value="ABC_tran_C"/>
</dbReference>
<gene>
    <name evidence="6" type="ORF">DI586_02420</name>
</gene>